<accession>A0ABS9CNB3</accession>
<sequence length="296" mass="32916">MPTPEVHAKLSASSAHRWLNCPGSVRLTADLPDKTSEYAEAGRVAHALAELRLSKYFTPGVGQKAFEQRLQEIRSNPHYAPEMEHFVGEYVEYVQELALSFPSPPYVSVERRVDFSAFVPEGFGTTDCVMIHGKELYITDFKYGQGVEVEAQDNPQLMLYAVGALLACSLNYDIARVHMTIVQPRAGGIKEAEIDAAALLDWAEHTVRPKAKLAFDGTDELHSGDWYRFCKAKATCRIRMQEAVSAVEDFGRRAPDLLSDAELGQLLHRLEPLVRYAEAVRTYAQDKLMTGAAIPG</sequence>
<keyword evidence="2" id="KW-1185">Reference proteome</keyword>
<reference evidence="1 2" key="1">
    <citation type="submission" date="2020-12" db="EMBL/GenBank/DDBJ databases">
        <title>Whole genome sequences of gut porcine anaerobes.</title>
        <authorList>
            <person name="Kubasova T."/>
            <person name="Jahodarova E."/>
            <person name="Rychlik I."/>
        </authorList>
    </citation>
    <scope>NUCLEOTIDE SEQUENCE [LARGE SCALE GENOMIC DNA]</scope>
    <source>
        <strain evidence="1 2">An867</strain>
    </source>
</reference>
<comment type="caution">
    <text evidence="1">The sequence shown here is derived from an EMBL/GenBank/DDBJ whole genome shotgun (WGS) entry which is preliminary data.</text>
</comment>
<name>A0ABS9CNB3_9FIRM</name>
<dbReference type="EMBL" id="JAFBIT010000001">
    <property type="protein sequence ID" value="MCF2651825.1"/>
    <property type="molecule type" value="Genomic_DNA"/>
</dbReference>
<evidence type="ECO:0000313" key="1">
    <source>
        <dbReference type="EMBL" id="MCF2651825.1"/>
    </source>
</evidence>
<proteinExistence type="predicted"/>
<dbReference type="Proteomes" id="UP001299220">
    <property type="component" value="Unassembled WGS sequence"/>
</dbReference>
<protein>
    <submittedName>
        <fullName evidence="1">DUF2800 domain-containing protein</fullName>
    </submittedName>
</protein>
<organism evidence="1 2">
    <name type="scientific">Anaeromassilibacillus senegalensis</name>
    <dbReference type="NCBI Taxonomy" id="1673717"/>
    <lineage>
        <taxon>Bacteria</taxon>
        <taxon>Bacillati</taxon>
        <taxon>Bacillota</taxon>
        <taxon>Clostridia</taxon>
        <taxon>Eubacteriales</taxon>
        <taxon>Acutalibacteraceae</taxon>
        <taxon>Anaeromassilibacillus</taxon>
    </lineage>
</organism>
<dbReference type="Pfam" id="PF10926">
    <property type="entry name" value="DUF2800"/>
    <property type="match status" value="1"/>
</dbReference>
<gene>
    <name evidence="1" type="ORF">JQM67_04350</name>
</gene>
<evidence type="ECO:0000313" key="2">
    <source>
        <dbReference type="Proteomes" id="UP001299220"/>
    </source>
</evidence>
<dbReference type="InterPro" id="IPR021229">
    <property type="entry name" value="DUF2800"/>
</dbReference>